<dbReference type="GeneID" id="19154327"/>
<keyword evidence="2" id="KW-1185">Reference proteome</keyword>
<name>W6XZR2_COCC2</name>
<evidence type="ECO:0000313" key="1">
    <source>
        <dbReference type="EMBL" id="EUC32992.1"/>
    </source>
</evidence>
<proteinExistence type="predicted"/>
<dbReference type="EMBL" id="KI964619">
    <property type="protein sequence ID" value="EUC32992.1"/>
    <property type="molecule type" value="Genomic_DNA"/>
</dbReference>
<dbReference type="Proteomes" id="UP000053841">
    <property type="component" value="Unassembled WGS sequence"/>
</dbReference>
<reference evidence="1 2" key="1">
    <citation type="journal article" date="2013" name="PLoS Genet.">
        <title>Comparative genome structure, secondary metabolite, and effector coding capacity across Cochliobolus pathogens.</title>
        <authorList>
            <person name="Condon B.J."/>
            <person name="Leng Y."/>
            <person name="Wu D."/>
            <person name="Bushley K.E."/>
            <person name="Ohm R.A."/>
            <person name="Otillar R."/>
            <person name="Martin J."/>
            <person name="Schackwitz W."/>
            <person name="Grimwood J."/>
            <person name="MohdZainudin N."/>
            <person name="Xue C."/>
            <person name="Wang R."/>
            <person name="Manning V.A."/>
            <person name="Dhillon B."/>
            <person name="Tu Z.J."/>
            <person name="Steffenson B.J."/>
            <person name="Salamov A."/>
            <person name="Sun H."/>
            <person name="Lowry S."/>
            <person name="LaButti K."/>
            <person name="Han J."/>
            <person name="Copeland A."/>
            <person name="Lindquist E."/>
            <person name="Barry K."/>
            <person name="Schmutz J."/>
            <person name="Baker S.E."/>
            <person name="Ciuffetti L.M."/>
            <person name="Grigoriev I.V."/>
            <person name="Zhong S."/>
            <person name="Turgeon B.G."/>
        </authorList>
    </citation>
    <scope>NUCLEOTIDE SEQUENCE [LARGE SCALE GENOMIC DNA]</scope>
    <source>
        <strain evidence="1 2">26-R-13</strain>
    </source>
</reference>
<gene>
    <name evidence="1" type="ORF">COCCADRAFT_97193</name>
</gene>
<evidence type="ECO:0000313" key="2">
    <source>
        <dbReference type="Proteomes" id="UP000053841"/>
    </source>
</evidence>
<dbReference type="HOGENOM" id="CLU_2687454_0_0_1"/>
<protein>
    <submittedName>
        <fullName evidence="1">Uncharacterized protein</fullName>
    </submittedName>
</protein>
<organism evidence="1 2">
    <name type="scientific">Cochliobolus carbonum (strain 26-R-13)</name>
    <name type="common">Maize leaf spot fungus</name>
    <name type="synonym">Bipolaris zeicola</name>
    <dbReference type="NCBI Taxonomy" id="930089"/>
    <lineage>
        <taxon>Eukaryota</taxon>
        <taxon>Fungi</taxon>
        <taxon>Dikarya</taxon>
        <taxon>Ascomycota</taxon>
        <taxon>Pezizomycotina</taxon>
        <taxon>Dothideomycetes</taxon>
        <taxon>Pleosporomycetidae</taxon>
        <taxon>Pleosporales</taxon>
        <taxon>Pleosporineae</taxon>
        <taxon>Pleosporaceae</taxon>
        <taxon>Bipolaris</taxon>
    </lineage>
</organism>
<sequence>MNLGNDIGILMKGSFVLAVELRLLGNISGLVSSLTVVMGEILWGSVPYVSGTQSIWRSILSLDWLFFLLFTEVG</sequence>
<dbReference type="RefSeq" id="XP_007712676.1">
    <property type="nucleotide sequence ID" value="XM_007714486.1"/>
</dbReference>
<accession>W6XZR2</accession>
<dbReference type="AlphaFoldDB" id="W6XZR2"/>
<dbReference type="KEGG" id="bze:COCCADRAFT_97193"/>